<evidence type="ECO:0000256" key="10">
    <source>
        <dbReference type="ARBA" id="ARBA00022723"/>
    </source>
</evidence>
<dbReference type="SMART" id="SM00184">
    <property type="entry name" value="RING"/>
    <property type="match status" value="1"/>
</dbReference>
<evidence type="ECO:0000256" key="6">
    <source>
        <dbReference type="ARBA" id="ARBA00022475"/>
    </source>
</evidence>
<evidence type="ECO:0000256" key="16">
    <source>
        <dbReference type="ARBA" id="ARBA00023136"/>
    </source>
</evidence>
<dbReference type="PANTHER" id="PTHR16200">
    <property type="entry name" value="RING ZINC FINGER"/>
    <property type="match status" value="1"/>
</dbReference>
<dbReference type="UniPathway" id="UPA00143"/>
<keyword evidence="16 19" id="KW-0472">Membrane</keyword>
<proteinExistence type="inferred from homology"/>
<evidence type="ECO:0000259" key="20">
    <source>
        <dbReference type="PROSITE" id="PS50089"/>
    </source>
</evidence>
<evidence type="ECO:0000256" key="1">
    <source>
        <dbReference type="ARBA" id="ARBA00000900"/>
    </source>
</evidence>
<dbReference type="InterPro" id="IPR001841">
    <property type="entry name" value="Znf_RING"/>
</dbReference>
<dbReference type="Pfam" id="PF18212">
    <property type="entry name" value="ZNRF_3_ecto"/>
    <property type="match status" value="1"/>
</dbReference>
<evidence type="ECO:0000256" key="12">
    <source>
        <dbReference type="ARBA" id="ARBA00022771"/>
    </source>
</evidence>
<evidence type="ECO:0000256" key="2">
    <source>
        <dbReference type="ARBA" id="ARBA00004251"/>
    </source>
</evidence>
<keyword evidence="10" id="KW-0479">Metal-binding</keyword>
<gene>
    <name evidence="21" type="ORF">D4764_14G0000290</name>
</gene>
<name>A0A5C6P5C2_9TELE</name>
<evidence type="ECO:0000256" key="3">
    <source>
        <dbReference type="ARBA" id="ARBA00004906"/>
    </source>
</evidence>
<dbReference type="GO" id="GO:0016055">
    <property type="term" value="P:Wnt signaling pathway"/>
    <property type="evidence" value="ECO:0007669"/>
    <property type="project" value="UniProtKB-KW"/>
</dbReference>
<dbReference type="EMBL" id="RHFK02000006">
    <property type="protein sequence ID" value="TWW74028.1"/>
    <property type="molecule type" value="Genomic_DNA"/>
</dbReference>
<dbReference type="GO" id="GO:0016567">
    <property type="term" value="P:protein ubiquitination"/>
    <property type="evidence" value="ECO:0007669"/>
    <property type="project" value="UniProtKB-UniPathway"/>
</dbReference>
<sequence length="361" mass="40035">MALDKGAQAVIFDVSDDADAAAELREADSLPRPVVMVESDDAEELMALVNKNEEAVVRIEIMVNPPRWPHYDMGIVLTIVLAVLTIVLIFALRYKCRSSRTWDSVHQQTRQAISRLETKTYNSQGCSGPHHQRAPWGSASSSNSSPVCAICLEEFQDGQHLRIISCAHEFHKDCVDPWLLQHRTCPLCMHNIMGTERQAQRFRLQQSSEQSQGFLHHHPDSGPRNQHFPQHAVPFSLRPHRPFGSSCGYHRPAEGPGRPQMFGGNCRTSSHHYAPRRSCHTYRSSCPAQRSASSSRLYHGPSVGPQPRRTLGHGRQGEGAAQVAATTQNAVGTWLMGQRVTPAQGRVTVPPVTRISAGGLW</sequence>
<keyword evidence="14" id="KW-0862">Zinc</keyword>
<evidence type="ECO:0000256" key="5">
    <source>
        <dbReference type="ARBA" id="ARBA00012483"/>
    </source>
</evidence>
<keyword evidence="9 19" id="KW-0812">Transmembrane</keyword>
<feature type="region of interest" description="Disordered" evidence="18">
    <location>
        <begin position="247"/>
        <end position="270"/>
    </location>
</feature>
<keyword evidence="12 17" id="KW-0863">Zinc-finger</keyword>
<evidence type="ECO:0000256" key="19">
    <source>
        <dbReference type="SAM" id="Phobius"/>
    </source>
</evidence>
<evidence type="ECO:0000256" key="7">
    <source>
        <dbReference type="ARBA" id="ARBA00022679"/>
    </source>
</evidence>
<feature type="region of interest" description="Disordered" evidence="18">
    <location>
        <begin position="200"/>
        <end position="228"/>
    </location>
</feature>
<dbReference type="InterPro" id="IPR040700">
    <property type="entry name" value="ZNRF-3_ecto"/>
</dbReference>
<comment type="catalytic activity">
    <reaction evidence="1">
        <text>S-ubiquitinyl-[E2 ubiquitin-conjugating enzyme]-L-cysteine + [acceptor protein]-L-lysine = [E2 ubiquitin-conjugating enzyme]-L-cysteine + N(6)-ubiquitinyl-[acceptor protein]-L-lysine.</text>
        <dbReference type="EC" id="2.3.2.27"/>
    </reaction>
</comment>
<dbReference type="PROSITE" id="PS50089">
    <property type="entry name" value="ZF_RING_2"/>
    <property type="match status" value="1"/>
</dbReference>
<evidence type="ECO:0000256" key="13">
    <source>
        <dbReference type="ARBA" id="ARBA00022786"/>
    </source>
</evidence>
<comment type="subcellular location">
    <subcellularLocation>
        <location evidence="2">Cell membrane</location>
        <topology evidence="2">Single-pass type I membrane protein</topology>
    </subcellularLocation>
</comment>
<dbReference type="Pfam" id="PF13639">
    <property type="entry name" value="zf-RING_2"/>
    <property type="match status" value="1"/>
</dbReference>
<dbReference type="AlphaFoldDB" id="A0A5C6P5C2"/>
<evidence type="ECO:0000256" key="18">
    <source>
        <dbReference type="SAM" id="MobiDB-lite"/>
    </source>
</evidence>
<evidence type="ECO:0000256" key="9">
    <source>
        <dbReference type="ARBA" id="ARBA00022692"/>
    </source>
</evidence>
<dbReference type="SUPFAM" id="SSF57850">
    <property type="entry name" value="RING/U-box"/>
    <property type="match status" value="1"/>
</dbReference>
<keyword evidence="13" id="KW-0833">Ubl conjugation pathway</keyword>
<dbReference type="Proteomes" id="UP000324091">
    <property type="component" value="Chromosome 14"/>
</dbReference>
<feature type="domain" description="RING-type" evidence="20">
    <location>
        <begin position="148"/>
        <end position="188"/>
    </location>
</feature>
<evidence type="ECO:0000256" key="15">
    <source>
        <dbReference type="ARBA" id="ARBA00022989"/>
    </source>
</evidence>
<dbReference type="Gene3D" id="3.30.40.10">
    <property type="entry name" value="Zinc/RING finger domain, C3HC4 (zinc finger)"/>
    <property type="match status" value="1"/>
</dbReference>
<dbReference type="InterPro" id="IPR051073">
    <property type="entry name" value="ZNRF3_Arkadia_E3_ligases"/>
</dbReference>
<accession>A0A5C6P5C2</accession>
<keyword evidence="7" id="KW-0808">Transferase</keyword>
<dbReference type="FunFam" id="3.30.40.10:FF:000970">
    <property type="entry name" value="Ring finger protein 43"/>
    <property type="match status" value="1"/>
</dbReference>
<evidence type="ECO:0000313" key="22">
    <source>
        <dbReference type="Proteomes" id="UP000324091"/>
    </source>
</evidence>
<keyword evidence="6" id="KW-1003">Cell membrane</keyword>
<feature type="transmembrane region" description="Helical" evidence="19">
    <location>
        <begin position="73"/>
        <end position="92"/>
    </location>
</feature>
<dbReference type="GO" id="GO:0008270">
    <property type="term" value="F:zinc ion binding"/>
    <property type="evidence" value="ECO:0007669"/>
    <property type="project" value="UniProtKB-KW"/>
</dbReference>
<dbReference type="InterPro" id="IPR013083">
    <property type="entry name" value="Znf_RING/FYVE/PHD"/>
</dbReference>
<organism evidence="21 22">
    <name type="scientific">Takifugu flavidus</name>
    <name type="common">sansaifugu</name>
    <dbReference type="NCBI Taxonomy" id="433684"/>
    <lineage>
        <taxon>Eukaryota</taxon>
        <taxon>Metazoa</taxon>
        <taxon>Chordata</taxon>
        <taxon>Craniata</taxon>
        <taxon>Vertebrata</taxon>
        <taxon>Euteleostomi</taxon>
        <taxon>Actinopterygii</taxon>
        <taxon>Neopterygii</taxon>
        <taxon>Teleostei</taxon>
        <taxon>Neoteleostei</taxon>
        <taxon>Acanthomorphata</taxon>
        <taxon>Eupercaria</taxon>
        <taxon>Tetraodontiformes</taxon>
        <taxon>Tetradontoidea</taxon>
        <taxon>Tetraodontidae</taxon>
        <taxon>Takifugu</taxon>
    </lineage>
</organism>
<dbReference type="GO" id="GO:0061630">
    <property type="term" value="F:ubiquitin protein ligase activity"/>
    <property type="evidence" value="ECO:0007669"/>
    <property type="project" value="UniProtKB-EC"/>
</dbReference>
<evidence type="ECO:0000256" key="17">
    <source>
        <dbReference type="PROSITE-ProRule" id="PRU00175"/>
    </source>
</evidence>
<feature type="compositionally biased region" description="Polar residues" evidence="18">
    <location>
        <begin position="203"/>
        <end position="213"/>
    </location>
</feature>
<evidence type="ECO:0000256" key="14">
    <source>
        <dbReference type="ARBA" id="ARBA00022833"/>
    </source>
</evidence>
<reference evidence="21 22" key="1">
    <citation type="submission" date="2019-04" db="EMBL/GenBank/DDBJ databases">
        <title>Chromosome genome assembly for Takifugu flavidus.</title>
        <authorList>
            <person name="Xiao S."/>
        </authorList>
    </citation>
    <scope>NUCLEOTIDE SEQUENCE [LARGE SCALE GENOMIC DNA]</scope>
    <source>
        <strain evidence="21">HTHZ2018</strain>
        <tissue evidence="21">Muscle</tissue>
    </source>
</reference>
<dbReference type="EC" id="2.3.2.27" evidence="5"/>
<dbReference type="GO" id="GO:0030178">
    <property type="term" value="P:negative regulation of Wnt signaling pathway"/>
    <property type="evidence" value="ECO:0007669"/>
    <property type="project" value="UniProtKB-ARBA"/>
</dbReference>
<evidence type="ECO:0000256" key="11">
    <source>
        <dbReference type="ARBA" id="ARBA00022729"/>
    </source>
</evidence>
<dbReference type="Gene3D" id="3.50.30.30">
    <property type="match status" value="1"/>
</dbReference>
<dbReference type="GO" id="GO:0005886">
    <property type="term" value="C:plasma membrane"/>
    <property type="evidence" value="ECO:0007669"/>
    <property type="project" value="UniProtKB-SubCell"/>
</dbReference>
<keyword evidence="22" id="KW-1185">Reference proteome</keyword>
<comment type="similarity">
    <text evidence="4">Belongs to the ZNRF3 family.</text>
</comment>
<evidence type="ECO:0000256" key="8">
    <source>
        <dbReference type="ARBA" id="ARBA00022687"/>
    </source>
</evidence>
<evidence type="ECO:0000313" key="21">
    <source>
        <dbReference type="EMBL" id="TWW74028.1"/>
    </source>
</evidence>
<comment type="pathway">
    <text evidence="3">Protein modification; protein ubiquitination.</text>
</comment>
<protein>
    <recommendedName>
        <fullName evidence="5">RING-type E3 ubiquitin transferase</fullName>
        <ecNumber evidence="5">2.3.2.27</ecNumber>
    </recommendedName>
</protein>
<evidence type="ECO:0000256" key="4">
    <source>
        <dbReference type="ARBA" id="ARBA00008759"/>
    </source>
</evidence>
<comment type="caution">
    <text evidence="21">The sequence shown here is derived from an EMBL/GenBank/DDBJ whole genome shotgun (WGS) entry which is preliminary data.</text>
</comment>
<keyword evidence="11" id="KW-0732">Signal</keyword>
<keyword evidence="15 19" id="KW-1133">Transmembrane helix</keyword>
<keyword evidence="8" id="KW-0879">Wnt signaling pathway</keyword>
<feature type="region of interest" description="Disordered" evidence="18">
    <location>
        <begin position="290"/>
        <end position="317"/>
    </location>
</feature>